<comment type="caution">
    <text evidence="1">The sequence shown here is derived from an EMBL/GenBank/DDBJ whole genome shotgun (WGS) entry which is preliminary data.</text>
</comment>
<name>A0ACC0PKX6_RHOML</name>
<gene>
    <name evidence="1" type="ORF">RHMOL_Rhmol03G0260500</name>
</gene>
<keyword evidence="2" id="KW-1185">Reference proteome</keyword>
<evidence type="ECO:0000313" key="1">
    <source>
        <dbReference type="EMBL" id="KAI8565453.1"/>
    </source>
</evidence>
<organism evidence="1 2">
    <name type="scientific">Rhododendron molle</name>
    <name type="common">Chinese azalea</name>
    <name type="synonym">Azalea mollis</name>
    <dbReference type="NCBI Taxonomy" id="49168"/>
    <lineage>
        <taxon>Eukaryota</taxon>
        <taxon>Viridiplantae</taxon>
        <taxon>Streptophyta</taxon>
        <taxon>Embryophyta</taxon>
        <taxon>Tracheophyta</taxon>
        <taxon>Spermatophyta</taxon>
        <taxon>Magnoliopsida</taxon>
        <taxon>eudicotyledons</taxon>
        <taxon>Gunneridae</taxon>
        <taxon>Pentapetalae</taxon>
        <taxon>asterids</taxon>
        <taxon>Ericales</taxon>
        <taxon>Ericaceae</taxon>
        <taxon>Ericoideae</taxon>
        <taxon>Rhodoreae</taxon>
        <taxon>Rhododendron</taxon>
    </lineage>
</organism>
<dbReference type="Proteomes" id="UP001062846">
    <property type="component" value="Chromosome 3"/>
</dbReference>
<protein>
    <submittedName>
        <fullName evidence="1">Uncharacterized protein</fullName>
    </submittedName>
</protein>
<sequence length="166" mass="18110">MSAWQPYVDDHLMCEIEGNYLSSAAIIGHDGSVWSQSPTFPQIKPEEVAAMMNDFAEPGTLAPTGLYLGGTKYMVIQGEPGAVIRGKKGPGGVTVKKTNMALIIGIYDEPMTPGQCNMIVERLGTADEWTEEQRVLTAEAVHYGNVKYRGWQLTTVMLNSLNFLGP</sequence>
<proteinExistence type="predicted"/>
<reference evidence="1" key="1">
    <citation type="submission" date="2022-02" db="EMBL/GenBank/DDBJ databases">
        <title>Plant Genome Project.</title>
        <authorList>
            <person name="Zhang R.-G."/>
        </authorList>
    </citation>
    <scope>NUCLEOTIDE SEQUENCE</scope>
    <source>
        <strain evidence="1">AT1</strain>
    </source>
</reference>
<evidence type="ECO:0000313" key="2">
    <source>
        <dbReference type="Proteomes" id="UP001062846"/>
    </source>
</evidence>
<dbReference type="EMBL" id="CM046390">
    <property type="protein sequence ID" value="KAI8565453.1"/>
    <property type="molecule type" value="Genomic_DNA"/>
</dbReference>
<accession>A0ACC0PKX6</accession>